<reference evidence="1 2" key="2">
    <citation type="submission" date="2019-06" db="EMBL/GenBank/DDBJ databases">
        <title>Martelella lutilitoris sp. nov., isolated from a tidal mudflat.</title>
        <authorList>
            <person name="Kim Y.-J."/>
        </authorList>
    </citation>
    <scope>NUCLEOTIDE SEQUENCE [LARGE SCALE GENOMIC DNA]</scope>
    <source>
        <strain evidence="1 2">GH2-6</strain>
    </source>
</reference>
<accession>A0A5C4JUJ6</accession>
<reference evidence="1 2" key="1">
    <citation type="submission" date="2019-05" db="EMBL/GenBank/DDBJ databases">
        <authorList>
            <person name="Lee S.D."/>
        </authorList>
    </citation>
    <scope>NUCLEOTIDE SEQUENCE [LARGE SCALE GENOMIC DNA]</scope>
    <source>
        <strain evidence="1 2">GH2-6</strain>
    </source>
</reference>
<protein>
    <submittedName>
        <fullName evidence="1">DUF429 domain-containing protein</fullName>
    </submittedName>
</protein>
<dbReference type="Proteomes" id="UP000307874">
    <property type="component" value="Unassembled WGS sequence"/>
</dbReference>
<dbReference type="OrthoDB" id="8282902at2"/>
<dbReference type="AlphaFoldDB" id="A0A5C4JUJ6"/>
<dbReference type="EMBL" id="VCLB01000003">
    <property type="protein sequence ID" value="TNB48841.1"/>
    <property type="molecule type" value="Genomic_DNA"/>
</dbReference>
<gene>
    <name evidence="1" type="ORF">FF124_06885</name>
</gene>
<keyword evidence="2" id="KW-1185">Reference proteome</keyword>
<sequence length="266" mass="29689">MIEKSGSVIGIDIGWSETKRKSAICRLDWTETEVSWRIKRFRAVEPERESTIADLLGKWEIAAAAFDGPLRPGFDIIGRYRSAERMLTRRLQPHIGKPGQSSSPVGKLLNEHANICAELTMKHGNIRAASHVAAIDQKALVEAFPSAFMGLMISDPSRLKTVRNRRSDIYYEELAQSGLLRALLKHCLPERRMHEDLNRLENHDDRAALVCAVTALLIAAGSYSAVGDAANGWIILPPRQFIADMQWALLQENARQEREGQLLAVG</sequence>
<organism evidence="1 2">
    <name type="scientific">Martelella lutilitoris</name>
    <dbReference type="NCBI Taxonomy" id="2583532"/>
    <lineage>
        <taxon>Bacteria</taxon>
        <taxon>Pseudomonadati</taxon>
        <taxon>Pseudomonadota</taxon>
        <taxon>Alphaproteobacteria</taxon>
        <taxon>Hyphomicrobiales</taxon>
        <taxon>Aurantimonadaceae</taxon>
        <taxon>Martelella</taxon>
    </lineage>
</organism>
<evidence type="ECO:0000313" key="1">
    <source>
        <dbReference type="EMBL" id="TNB48841.1"/>
    </source>
</evidence>
<proteinExistence type="predicted"/>
<name>A0A5C4JUJ6_9HYPH</name>
<dbReference type="RefSeq" id="WP_138747741.1">
    <property type="nucleotide sequence ID" value="NZ_VCLB01000003.1"/>
</dbReference>
<comment type="caution">
    <text evidence="1">The sequence shown here is derived from an EMBL/GenBank/DDBJ whole genome shotgun (WGS) entry which is preliminary data.</text>
</comment>
<evidence type="ECO:0000313" key="2">
    <source>
        <dbReference type="Proteomes" id="UP000307874"/>
    </source>
</evidence>